<reference evidence="3 4" key="1">
    <citation type="journal article" date="2015" name="Environ. Microbiol.">
        <title>Metagenome sequence of Elaphomyces granulatus from sporocarp tissue reveals Ascomycota ectomycorrhizal fingerprints of genome expansion and a Proteobacteria-rich microbiome.</title>
        <authorList>
            <person name="Quandt C.A."/>
            <person name="Kohler A."/>
            <person name="Hesse C.N."/>
            <person name="Sharpton T.J."/>
            <person name="Martin F."/>
            <person name="Spatafora J.W."/>
        </authorList>
    </citation>
    <scope>NUCLEOTIDE SEQUENCE [LARGE SCALE GENOMIC DNA]</scope>
    <source>
        <strain evidence="3 4">OSC145934</strain>
    </source>
</reference>
<feature type="compositionally biased region" description="Basic and acidic residues" evidence="1">
    <location>
        <begin position="230"/>
        <end position="247"/>
    </location>
</feature>
<dbReference type="Gene3D" id="1.10.287.110">
    <property type="entry name" value="DnaJ domain"/>
    <property type="match status" value="1"/>
</dbReference>
<dbReference type="OrthoDB" id="1717591at2759"/>
<name>A0A232LX88_9EURO</name>
<dbReference type="SUPFAM" id="SSF46934">
    <property type="entry name" value="UBA-like"/>
    <property type="match status" value="1"/>
</dbReference>
<evidence type="ECO:0000259" key="2">
    <source>
        <dbReference type="PROSITE" id="PS50030"/>
    </source>
</evidence>
<dbReference type="InterPro" id="IPR015940">
    <property type="entry name" value="UBA"/>
</dbReference>
<dbReference type="GO" id="GO:0030276">
    <property type="term" value="F:clathrin binding"/>
    <property type="evidence" value="ECO:0007669"/>
    <property type="project" value="TreeGrafter"/>
</dbReference>
<evidence type="ECO:0000256" key="1">
    <source>
        <dbReference type="SAM" id="MobiDB-lite"/>
    </source>
</evidence>
<dbReference type="GO" id="GO:0005737">
    <property type="term" value="C:cytoplasm"/>
    <property type="evidence" value="ECO:0007669"/>
    <property type="project" value="TreeGrafter"/>
</dbReference>
<dbReference type="Gene3D" id="1.10.8.10">
    <property type="entry name" value="DNA helicase RuvA subunit, C-terminal domain"/>
    <property type="match status" value="1"/>
</dbReference>
<dbReference type="FunFam" id="1.10.287.110:FF:000002">
    <property type="entry name" value="putative tyrosine-protein phosphatase auxilin isoform X2"/>
    <property type="match status" value="1"/>
</dbReference>
<feature type="region of interest" description="Disordered" evidence="1">
    <location>
        <begin position="714"/>
        <end position="750"/>
    </location>
</feature>
<dbReference type="GO" id="GO:0072318">
    <property type="term" value="P:clathrin coat disassembly"/>
    <property type="evidence" value="ECO:0007669"/>
    <property type="project" value="TreeGrafter"/>
</dbReference>
<dbReference type="FunFam" id="1.25.40.10:FF:000354">
    <property type="entry name" value="UBA domain-containing protein 7"/>
    <property type="match status" value="1"/>
</dbReference>
<dbReference type="InterPro" id="IPR011990">
    <property type="entry name" value="TPR-like_helical_dom_sf"/>
</dbReference>
<dbReference type="EMBL" id="NPHW01003897">
    <property type="protein sequence ID" value="OXV08779.1"/>
    <property type="molecule type" value="Genomic_DNA"/>
</dbReference>
<dbReference type="InterPro" id="IPR036869">
    <property type="entry name" value="J_dom_sf"/>
</dbReference>
<feature type="compositionally biased region" description="Basic and acidic residues" evidence="1">
    <location>
        <begin position="389"/>
        <end position="411"/>
    </location>
</feature>
<protein>
    <recommendedName>
        <fullName evidence="2">UBA domain-containing protein</fullName>
    </recommendedName>
</protein>
<organism evidence="3 4">
    <name type="scientific">Elaphomyces granulatus</name>
    <dbReference type="NCBI Taxonomy" id="519963"/>
    <lineage>
        <taxon>Eukaryota</taxon>
        <taxon>Fungi</taxon>
        <taxon>Dikarya</taxon>
        <taxon>Ascomycota</taxon>
        <taxon>Pezizomycotina</taxon>
        <taxon>Eurotiomycetes</taxon>
        <taxon>Eurotiomycetidae</taxon>
        <taxon>Eurotiales</taxon>
        <taxon>Elaphomycetaceae</taxon>
        <taxon>Elaphomyces</taxon>
    </lineage>
</organism>
<dbReference type="PROSITE" id="PS50030">
    <property type="entry name" value="UBA"/>
    <property type="match status" value="1"/>
</dbReference>
<accession>A0A232LX88</accession>
<feature type="compositionally biased region" description="Polar residues" evidence="1">
    <location>
        <begin position="300"/>
        <end position="309"/>
    </location>
</feature>
<evidence type="ECO:0000313" key="4">
    <source>
        <dbReference type="Proteomes" id="UP000243515"/>
    </source>
</evidence>
<feature type="region of interest" description="Disordered" evidence="1">
    <location>
        <begin position="368"/>
        <end position="425"/>
    </location>
</feature>
<gene>
    <name evidence="3" type="ORF">Egran_03458</name>
</gene>
<proteinExistence type="predicted"/>
<dbReference type="GO" id="GO:0031982">
    <property type="term" value="C:vesicle"/>
    <property type="evidence" value="ECO:0007669"/>
    <property type="project" value="TreeGrafter"/>
</dbReference>
<feature type="region of interest" description="Disordered" evidence="1">
    <location>
        <begin position="101"/>
        <end position="268"/>
    </location>
</feature>
<dbReference type="PANTHER" id="PTHR23172:SF19">
    <property type="entry name" value="J DOMAIN-CONTAINING PROTEIN"/>
    <property type="match status" value="1"/>
</dbReference>
<feature type="region of interest" description="Disordered" evidence="1">
    <location>
        <begin position="1"/>
        <end position="66"/>
    </location>
</feature>
<feature type="compositionally biased region" description="Basic and acidic residues" evidence="1">
    <location>
        <begin position="468"/>
        <end position="489"/>
    </location>
</feature>
<sequence length="871" mass="94897">MEDLDGLSWTSSSDNARKPPSMSSSSLFSSIRPTPTSGLTTPVLRPSNPPSKSSTPADDSFAGLVSFGASNSDKNISLLEQQKRLQEQRIRKEVEKKSRFEAQYGGQNSQFWESLGQAGSKPHITGSMPSRQNVQESDEDDLLAAFSASAPVDSSTNFPIPSSRLSPQLASSTLKPVSNGLASGSRGHGSSPGDGEDDDPFGLGQMSSKPNQDDGDDFLGLLAKPVSEFPRPEVESLKINSLDRDNHSPSPQPSHPRDQAIAEMVDMGFPADKANEALANTESGIDVQVAVGWLLNQESKQEAQANSGSGKSGGLGRVQEREGRRRDQSEKRERNHPAWMTEGDSYRPSGDIGNRLFKTANSLWKSGSKKVQQAVHDLNSETDSNQPRWMRDRAFTTENQRSEVFSRERQRTNQGNAHDINIDQKSEASNQLTDEALLLESGILQSFQQPIRQKGGVRQVPENASTKVVKETKRDLPGQRQPRVKEARSRLTRGAVEEQPSQEYISPARRRRPAAQQKSERSSESLDGSTTAAAANAVSKPRSPKKPPPKPVRTGPPPRTIPEVRPSSLTSSHQQCQRGTEAYNRGDYSAAHESFARALSMLPVGHPVTIIFLCNRAMTALNIGEPKLAIADADSILAVIGPSKGEAEVIELGNGEPAKPMKEFFGKALMRKAEALEQLERWDEAAKIWRQAVETGHGGSTSIQGRNRCEKAAGISKPVSQTSVPVGQRLSIPKSSVPGDISGREVQPSTEAVSRLRAANEAADRIDEEKFALAGSIQAKVAAWKGDNQDNLRTLLTSLDSILWPEAGWKKINLSEVVSSNKVKVQYMKAIAKVHPDKVPINATTEQRMIASAVFSSLNDAWDKFRKQNNL</sequence>
<dbReference type="InterPro" id="IPR009060">
    <property type="entry name" value="UBA-like_sf"/>
</dbReference>
<feature type="compositionally biased region" description="Low complexity" evidence="1">
    <location>
        <begin position="21"/>
        <end position="30"/>
    </location>
</feature>
<dbReference type="SUPFAM" id="SSF46565">
    <property type="entry name" value="Chaperone J-domain"/>
    <property type="match status" value="1"/>
</dbReference>
<comment type="caution">
    <text evidence="3">The sequence shown here is derived from an EMBL/GenBank/DDBJ whole genome shotgun (WGS) entry which is preliminary data.</text>
</comment>
<dbReference type="AlphaFoldDB" id="A0A232LX88"/>
<dbReference type="Proteomes" id="UP000243515">
    <property type="component" value="Unassembled WGS sequence"/>
</dbReference>
<feature type="region of interest" description="Disordered" evidence="1">
    <location>
        <begin position="300"/>
        <end position="353"/>
    </location>
</feature>
<feature type="compositionally biased region" description="Polar residues" evidence="1">
    <location>
        <begin position="31"/>
        <end position="40"/>
    </location>
</feature>
<feature type="compositionally biased region" description="Pro residues" evidence="1">
    <location>
        <begin position="549"/>
        <end position="560"/>
    </location>
</feature>
<dbReference type="Gene3D" id="1.25.40.10">
    <property type="entry name" value="Tetratricopeptide repeat domain"/>
    <property type="match status" value="1"/>
</dbReference>
<feature type="compositionally biased region" description="Polar residues" evidence="1">
    <location>
        <begin position="567"/>
        <end position="578"/>
    </location>
</feature>
<feature type="domain" description="UBA" evidence="2">
    <location>
        <begin position="255"/>
        <end position="297"/>
    </location>
</feature>
<keyword evidence="4" id="KW-1185">Reference proteome</keyword>
<feature type="compositionally biased region" description="Basic and acidic residues" evidence="1">
    <location>
        <begin position="318"/>
        <end position="336"/>
    </location>
</feature>
<dbReference type="SMART" id="SM00165">
    <property type="entry name" value="UBA"/>
    <property type="match status" value="1"/>
</dbReference>
<feature type="region of interest" description="Disordered" evidence="1">
    <location>
        <begin position="451"/>
        <end position="581"/>
    </location>
</feature>
<evidence type="ECO:0000313" key="3">
    <source>
        <dbReference type="EMBL" id="OXV08779.1"/>
    </source>
</evidence>
<dbReference type="SUPFAM" id="SSF48452">
    <property type="entry name" value="TPR-like"/>
    <property type="match status" value="1"/>
</dbReference>
<dbReference type="GO" id="GO:0072583">
    <property type="term" value="P:clathrin-dependent endocytosis"/>
    <property type="evidence" value="ECO:0007669"/>
    <property type="project" value="TreeGrafter"/>
</dbReference>
<feature type="compositionally biased region" description="Polar residues" evidence="1">
    <location>
        <begin position="152"/>
        <end position="182"/>
    </location>
</feature>
<dbReference type="PANTHER" id="PTHR23172">
    <property type="entry name" value="AUXILIN/CYCLIN G-ASSOCIATED KINASE-RELATED"/>
    <property type="match status" value="1"/>
</dbReference>